<keyword evidence="1" id="KW-0175">Coiled coil</keyword>
<evidence type="ECO:0000256" key="2">
    <source>
        <dbReference type="SAM" id="MobiDB-lite"/>
    </source>
</evidence>
<dbReference type="WBParaSite" id="PSAMB.scaffold19276size833.g37829.t1">
    <property type="protein sequence ID" value="PSAMB.scaffold19276size833.g37829.t1"/>
    <property type="gene ID" value="PSAMB.scaffold19276size833.g37829"/>
</dbReference>
<protein>
    <submittedName>
        <fullName evidence="4">Uncharacterized protein</fullName>
    </submittedName>
</protein>
<evidence type="ECO:0000313" key="4">
    <source>
        <dbReference type="WBParaSite" id="PSAMB.scaffold19276size833.g37829.t1"/>
    </source>
</evidence>
<proteinExistence type="predicted"/>
<sequence length="175" mass="19204">ICFQRELTALKQRVSKYELAEQVKSDKEEEFKRKEREMQAQMRQKEAKLRQVRSIFEGKTTVAGPAASNHFGSTDSINRVASQRFGGSTEVLSAKKTGGGQQANGAAMGSTNTLYPTITVTSTIRQPQVRGRVGPDVPPKPGFANTKYHRRSKSATGRIIDHQPTNKVPAGMSIA</sequence>
<keyword evidence="3" id="KW-1185">Reference proteome</keyword>
<evidence type="ECO:0000256" key="1">
    <source>
        <dbReference type="SAM" id="Coils"/>
    </source>
</evidence>
<feature type="coiled-coil region" evidence="1">
    <location>
        <begin position="17"/>
        <end position="55"/>
    </location>
</feature>
<feature type="region of interest" description="Disordered" evidence="2">
    <location>
        <begin position="125"/>
        <end position="154"/>
    </location>
</feature>
<dbReference type="Proteomes" id="UP000887566">
    <property type="component" value="Unplaced"/>
</dbReference>
<organism evidence="3 4">
    <name type="scientific">Plectus sambesii</name>
    <dbReference type="NCBI Taxonomy" id="2011161"/>
    <lineage>
        <taxon>Eukaryota</taxon>
        <taxon>Metazoa</taxon>
        <taxon>Ecdysozoa</taxon>
        <taxon>Nematoda</taxon>
        <taxon>Chromadorea</taxon>
        <taxon>Plectida</taxon>
        <taxon>Plectina</taxon>
        <taxon>Plectoidea</taxon>
        <taxon>Plectidae</taxon>
        <taxon>Plectus</taxon>
    </lineage>
</organism>
<accession>A0A914VG83</accession>
<dbReference type="AlphaFoldDB" id="A0A914VG83"/>
<reference evidence="4" key="1">
    <citation type="submission" date="2022-11" db="UniProtKB">
        <authorList>
            <consortium name="WormBaseParasite"/>
        </authorList>
    </citation>
    <scope>IDENTIFICATION</scope>
</reference>
<name>A0A914VG83_9BILA</name>
<evidence type="ECO:0000313" key="3">
    <source>
        <dbReference type="Proteomes" id="UP000887566"/>
    </source>
</evidence>